<sequence>FDFMSRYVDESEMHRTFNMGVGMILVVSPENVDTVLNNSDGYVIGELKTGTRCALMLP</sequence>
<proteinExistence type="predicted"/>
<organism evidence="2 3">
    <name type="scientific">Sulfurospirillum cavolei</name>
    <dbReference type="NCBI Taxonomy" id="366522"/>
    <lineage>
        <taxon>Bacteria</taxon>
        <taxon>Pseudomonadati</taxon>
        <taxon>Campylobacterota</taxon>
        <taxon>Epsilonproteobacteria</taxon>
        <taxon>Campylobacterales</taxon>
        <taxon>Sulfurospirillaceae</taxon>
        <taxon>Sulfurospirillum</taxon>
    </lineage>
</organism>
<evidence type="ECO:0000313" key="2">
    <source>
        <dbReference type="EMBL" id="DAB36491.1"/>
    </source>
</evidence>
<keyword evidence="2" id="KW-0436">Ligase</keyword>
<evidence type="ECO:0000259" key="1">
    <source>
        <dbReference type="Pfam" id="PF02769"/>
    </source>
</evidence>
<dbReference type="Gene3D" id="3.90.650.10">
    <property type="entry name" value="PurM-like C-terminal domain"/>
    <property type="match status" value="1"/>
</dbReference>
<dbReference type="AlphaFoldDB" id="A0A2D3W555"/>
<gene>
    <name evidence="2" type="ORF">CFH80_04630</name>
</gene>
<comment type="caution">
    <text evidence="2">The sequence shown here is derived from an EMBL/GenBank/DDBJ whole genome shotgun (WGS) entry which is preliminary data.</text>
</comment>
<dbReference type="EMBL" id="DLUG01000125">
    <property type="protein sequence ID" value="DAB36491.1"/>
    <property type="molecule type" value="Genomic_DNA"/>
</dbReference>
<name>A0A2D3W555_9BACT</name>
<accession>A0A2D3W555</accession>
<dbReference type="STRING" id="366522.GCA_001548055_02700"/>
<dbReference type="Pfam" id="PF02769">
    <property type="entry name" value="AIRS_C"/>
    <property type="match status" value="1"/>
</dbReference>
<feature type="non-terminal residue" evidence="2">
    <location>
        <position position="1"/>
    </location>
</feature>
<feature type="domain" description="PurM-like C-terminal" evidence="1">
    <location>
        <begin position="9"/>
        <end position="54"/>
    </location>
</feature>
<dbReference type="SUPFAM" id="SSF56042">
    <property type="entry name" value="PurM C-terminal domain-like"/>
    <property type="match status" value="1"/>
</dbReference>
<dbReference type="GO" id="GO:0016874">
    <property type="term" value="F:ligase activity"/>
    <property type="evidence" value="ECO:0007669"/>
    <property type="project" value="UniProtKB-KW"/>
</dbReference>
<dbReference type="InterPro" id="IPR036676">
    <property type="entry name" value="PurM-like_C_sf"/>
</dbReference>
<evidence type="ECO:0000313" key="3">
    <source>
        <dbReference type="Proteomes" id="UP000231638"/>
    </source>
</evidence>
<reference evidence="2 3" key="1">
    <citation type="journal article" date="2017" name="Front. Microbiol.">
        <title>Comparative Genomic Analysis of the Class Epsilonproteobacteria and Proposed Reclassification to Epsilonbacteraeota (phyl. nov.).</title>
        <authorList>
            <person name="Waite D.W."/>
            <person name="Vanwonterghem I."/>
            <person name="Rinke C."/>
            <person name="Parks D.H."/>
            <person name="Zhang Y."/>
            <person name="Takai K."/>
            <person name="Sievert S.M."/>
            <person name="Simon J."/>
            <person name="Campbell B.J."/>
            <person name="Hanson T.E."/>
            <person name="Woyke T."/>
            <person name="Klotz M.G."/>
            <person name="Hugenholtz P."/>
        </authorList>
    </citation>
    <scope>NUCLEOTIDE SEQUENCE [LARGE SCALE GENOMIC DNA]</scope>
    <source>
        <strain evidence="2">UBA11420</strain>
    </source>
</reference>
<dbReference type="Proteomes" id="UP000231638">
    <property type="component" value="Unassembled WGS sequence"/>
</dbReference>
<dbReference type="InterPro" id="IPR010918">
    <property type="entry name" value="PurM-like_C_dom"/>
</dbReference>
<protein>
    <submittedName>
        <fullName evidence="2">Phosphoribosylformylglycinamidine cyclo-ligase</fullName>
    </submittedName>
</protein>